<comment type="cofactor">
    <cofactor evidence="1 6">
        <name>FAD</name>
        <dbReference type="ChEBI" id="CHEBI:57692"/>
    </cofactor>
</comment>
<dbReference type="PANTHER" id="PTHR11530">
    <property type="entry name" value="D-AMINO ACID OXIDASE"/>
    <property type="match status" value="1"/>
</dbReference>
<dbReference type="Pfam" id="PF01266">
    <property type="entry name" value="DAO"/>
    <property type="match status" value="1"/>
</dbReference>
<dbReference type="GO" id="GO:0019478">
    <property type="term" value="P:D-amino acid catabolic process"/>
    <property type="evidence" value="ECO:0007669"/>
    <property type="project" value="TreeGrafter"/>
</dbReference>
<evidence type="ECO:0000256" key="2">
    <source>
        <dbReference type="ARBA" id="ARBA00006730"/>
    </source>
</evidence>
<gene>
    <name evidence="9" type="ORF">FRX48_02024</name>
</gene>
<reference evidence="9 10" key="1">
    <citation type="submission" date="2019-09" db="EMBL/GenBank/DDBJ databases">
        <title>The hologenome of the rock-dwelling lichen Lasallia pustulata.</title>
        <authorList>
            <person name="Greshake Tzovaras B."/>
            <person name="Segers F."/>
            <person name="Bicker A."/>
            <person name="Dal Grande F."/>
            <person name="Otte J."/>
            <person name="Hankeln T."/>
            <person name="Schmitt I."/>
            <person name="Ebersberger I."/>
        </authorList>
    </citation>
    <scope>NUCLEOTIDE SEQUENCE [LARGE SCALE GENOMIC DNA]</scope>
    <source>
        <strain evidence="9">A1-1</strain>
    </source>
</reference>
<comment type="caution">
    <text evidence="9">The sequence shown here is derived from an EMBL/GenBank/DDBJ whole genome shotgun (WGS) entry which is preliminary data.</text>
</comment>
<evidence type="ECO:0000256" key="3">
    <source>
        <dbReference type="ARBA" id="ARBA00022630"/>
    </source>
</evidence>
<dbReference type="GO" id="GO:0005737">
    <property type="term" value="C:cytoplasm"/>
    <property type="evidence" value="ECO:0007669"/>
    <property type="project" value="TreeGrafter"/>
</dbReference>
<sequence>MPPPSAPKHVVILGAGVIGLQTALCLLGSGYRVTVIAEFAPGDTDGEYASPWAGAHWRTHAERSAEEECAWDVETYRAWKAVVEREGEERARRVRGVGVYTSLQYWTHPHAEITPSPSALWWAPFVDRFAILPPTDLPPRTHAGVSFQTFALNVPLYLSSLLRSFLSFPSPMSRLVKARLPAPLPAALLHAQSHLLRHEPVHAWVNATGLGAGNLVPDRAVYPVRGQTVLVRGEAKAVRTRLGGGKGGRAGVCDSETGERDDGVGGDEGGRGLVSWSSCPKSPFGEIYTWEGRGCWDTNPDDEATERILKGCGELAPELLDEEGGFEVLSVQVGLRPARKGGARVELEEVVAEAKPELEMESEVESGMGDGMGMGTEGEGETRQKRWTVVHCYGHAGAGYQNSVGSAREVVRLLEEYGKGVSQGAKH</sequence>
<evidence type="ECO:0000256" key="7">
    <source>
        <dbReference type="SAM" id="MobiDB-lite"/>
    </source>
</evidence>
<dbReference type="EMBL" id="VXIT01000003">
    <property type="protein sequence ID" value="KAA6413663.1"/>
    <property type="molecule type" value="Genomic_DNA"/>
</dbReference>
<feature type="binding site" evidence="6">
    <location>
        <position position="397"/>
    </location>
    <ligand>
        <name>D-dopa</name>
        <dbReference type="ChEBI" id="CHEBI:149689"/>
    </ligand>
</feature>
<dbReference type="Gene3D" id="3.40.50.720">
    <property type="entry name" value="NAD(P)-binding Rossmann-like Domain"/>
    <property type="match status" value="2"/>
</dbReference>
<feature type="compositionally biased region" description="Gly residues" evidence="7">
    <location>
        <begin position="368"/>
        <end position="377"/>
    </location>
</feature>
<name>A0A5M8PVG0_9LECA</name>
<feature type="domain" description="FAD dependent oxidoreductase" evidence="8">
    <location>
        <begin position="9"/>
        <end position="412"/>
    </location>
</feature>
<evidence type="ECO:0000256" key="1">
    <source>
        <dbReference type="ARBA" id="ARBA00001974"/>
    </source>
</evidence>
<accession>A0A5M8PVG0</accession>
<keyword evidence="4 6" id="KW-0274">FAD</keyword>
<dbReference type="Proteomes" id="UP000324767">
    <property type="component" value="Unassembled WGS sequence"/>
</dbReference>
<evidence type="ECO:0000256" key="5">
    <source>
        <dbReference type="ARBA" id="ARBA00023002"/>
    </source>
</evidence>
<feature type="region of interest" description="Disordered" evidence="7">
    <location>
        <begin position="246"/>
        <end position="271"/>
    </location>
</feature>
<dbReference type="InterPro" id="IPR023209">
    <property type="entry name" value="DAO"/>
</dbReference>
<organism evidence="9 10">
    <name type="scientific">Lasallia pustulata</name>
    <dbReference type="NCBI Taxonomy" id="136370"/>
    <lineage>
        <taxon>Eukaryota</taxon>
        <taxon>Fungi</taxon>
        <taxon>Dikarya</taxon>
        <taxon>Ascomycota</taxon>
        <taxon>Pezizomycotina</taxon>
        <taxon>Lecanoromycetes</taxon>
        <taxon>OSLEUM clade</taxon>
        <taxon>Umbilicariomycetidae</taxon>
        <taxon>Umbilicariales</taxon>
        <taxon>Umbilicariaceae</taxon>
        <taxon>Lasallia</taxon>
    </lineage>
</organism>
<dbReference type="PIRSF" id="PIRSF000189">
    <property type="entry name" value="D-aa_oxidase"/>
    <property type="match status" value="1"/>
</dbReference>
<evidence type="ECO:0000256" key="6">
    <source>
        <dbReference type="PIRSR" id="PIRSR000189-1"/>
    </source>
</evidence>
<dbReference type="SUPFAM" id="SSF54373">
    <property type="entry name" value="FAD-linked reductases, C-terminal domain"/>
    <property type="match status" value="1"/>
</dbReference>
<dbReference type="Gene3D" id="3.30.9.10">
    <property type="entry name" value="D-Amino Acid Oxidase, subunit A, domain 2"/>
    <property type="match status" value="2"/>
</dbReference>
<dbReference type="AlphaFoldDB" id="A0A5M8PVG0"/>
<dbReference type="InterPro" id="IPR006076">
    <property type="entry name" value="FAD-dep_OxRdtase"/>
</dbReference>
<comment type="similarity">
    <text evidence="2">Belongs to the DAMOX/DASOX family.</text>
</comment>
<protein>
    <recommendedName>
        <fullName evidence="8">FAD dependent oxidoreductase domain-containing protein</fullName>
    </recommendedName>
</protein>
<dbReference type="GO" id="GO:0003884">
    <property type="term" value="F:D-amino-acid oxidase activity"/>
    <property type="evidence" value="ECO:0007669"/>
    <property type="project" value="InterPro"/>
</dbReference>
<dbReference type="PANTHER" id="PTHR11530:SF11">
    <property type="entry name" value="D-ASPARTATE OXIDASE"/>
    <property type="match status" value="1"/>
</dbReference>
<keyword evidence="3" id="KW-0285">Flavoprotein</keyword>
<keyword evidence="5" id="KW-0560">Oxidoreductase</keyword>
<dbReference type="OrthoDB" id="2015447at2759"/>
<dbReference type="SUPFAM" id="SSF51971">
    <property type="entry name" value="Nucleotide-binding domain"/>
    <property type="match status" value="1"/>
</dbReference>
<evidence type="ECO:0000313" key="9">
    <source>
        <dbReference type="EMBL" id="KAA6413663.1"/>
    </source>
</evidence>
<proteinExistence type="inferred from homology"/>
<dbReference type="GO" id="GO:0071949">
    <property type="term" value="F:FAD binding"/>
    <property type="evidence" value="ECO:0007669"/>
    <property type="project" value="InterPro"/>
</dbReference>
<evidence type="ECO:0000313" key="10">
    <source>
        <dbReference type="Proteomes" id="UP000324767"/>
    </source>
</evidence>
<evidence type="ECO:0000259" key="8">
    <source>
        <dbReference type="Pfam" id="PF01266"/>
    </source>
</evidence>
<feature type="binding site" evidence="6">
    <location>
        <position position="336"/>
    </location>
    <ligand>
        <name>D-dopa</name>
        <dbReference type="ChEBI" id="CHEBI:149689"/>
    </ligand>
</feature>
<feature type="binding site" evidence="6">
    <location>
        <position position="208"/>
    </location>
    <ligand>
        <name>FAD</name>
        <dbReference type="ChEBI" id="CHEBI:57692"/>
    </ligand>
</feature>
<feature type="region of interest" description="Disordered" evidence="7">
    <location>
        <begin position="356"/>
        <end position="379"/>
    </location>
</feature>
<evidence type="ECO:0000256" key="4">
    <source>
        <dbReference type="ARBA" id="ARBA00022827"/>
    </source>
</evidence>